<dbReference type="AlphaFoldDB" id="A0A820MMI0"/>
<dbReference type="Proteomes" id="UP000663844">
    <property type="component" value="Unassembled WGS sequence"/>
</dbReference>
<feature type="region of interest" description="Disordered" evidence="1">
    <location>
        <begin position="1"/>
        <end position="24"/>
    </location>
</feature>
<name>A0A820MMI0_9BILA</name>
<feature type="non-terminal residue" evidence="2">
    <location>
        <position position="24"/>
    </location>
</feature>
<gene>
    <name evidence="2" type="ORF">OXD698_LOCUS50014</name>
</gene>
<sequence>MDSDKRESFVVPKNPTADVQSSNT</sequence>
<reference evidence="2" key="1">
    <citation type="submission" date="2021-02" db="EMBL/GenBank/DDBJ databases">
        <authorList>
            <person name="Nowell W R."/>
        </authorList>
    </citation>
    <scope>NUCLEOTIDE SEQUENCE</scope>
</reference>
<dbReference type="EMBL" id="CAJOAZ010023294">
    <property type="protein sequence ID" value="CAF4374281.1"/>
    <property type="molecule type" value="Genomic_DNA"/>
</dbReference>
<proteinExistence type="predicted"/>
<evidence type="ECO:0000313" key="3">
    <source>
        <dbReference type="Proteomes" id="UP000663844"/>
    </source>
</evidence>
<evidence type="ECO:0000313" key="2">
    <source>
        <dbReference type="EMBL" id="CAF4374281.1"/>
    </source>
</evidence>
<accession>A0A820MMI0</accession>
<comment type="caution">
    <text evidence="2">The sequence shown here is derived from an EMBL/GenBank/DDBJ whole genome shotgun (WGS) entry which is preliminary data.</text>
</comment>
<protein>
    <submittedName>
        <fullName evidence="2">Uncharacterized protein</fullName>
    </submittedName>
</protein>
<organism evidence="2 3">
    <name type="scientific">Adineta steineri</name>
    <dbReference type="NCBI Taxonomy" id="433720"/>
    <lineage>
        <taxon>Eukaryota</taxon>
        <taxon>Metazoa</taxon>
        <taxon>Spiralia</taxon>
        <taxon>Gnathifera</taxon>
        <taxon>Rotifera</taxon>
        <taxon>Eurotatoria</taxon>
        <taxon>Bdelloidea</taxon>
        <taxon>Adinetida</taxon>
        <taxon>Adinetidae</taxon>
        <taxon>Adineta</taxon>
    </lineage>
</organism>
<evidence type="ECO:0000256" key="1">
    <source>
        <dbReference type="SAM" id="MobiDB-lite"/>
    </source>
</evidence>